<dbReference type="SUPFAM" id="SSF101478">
    <property type="entry name" value="ADP-ribosylglycohydrolase"/>
    <property type="match status" value="1"/>
</dbReference>
<evidence type="ECO:0000256" key="1">
    <source>
        <dbReference type="SAM" id="MobiDB-lite"/>
    </source>
</evidence>
<dbReference type="InterPro" id="IPR036705">
    <property type="entry name" value="Ribosyl_crysJ1_sf"/>
</dbReference>
<evidence type="ECO:0000313" key="2">
    <source>
        <dbReference type="EMBL" id="XAN07112.1"/>
    </source>
</evidence>
<dbReference type="InterPro" id="IPR005502">
    <property type="entry name" value="Ribosyl_crysJ1"/>
</dbReference>
<dbReference type="Gene3D" id="1.10.4080.10">
    <property type="entry name" value="ADP-ribosylation/Crystallin J1"/>
    <property type="match status" value="1"/>
</dbReference>
<name>A0ABZ3FQH4_9ACTN</name>
<gene>
    <name evidence="2" type="ORF">AADG42_07320</name>
</gene>
<accession>A0ABZ3FQH4</accession>
<keyword evidence="3" id="KW-1185">Reference proteome</keyword>
<organism evidence="2 3">
    <name type="scientific">Ammonicoccus fulvus</name>
    <dbReference type="NCBI Taxonomy" id="3138240"/>
    <lineage>
        <taxon>Bacteria</taxon>
        <taxon>Bacillati</taxon>
        <taxon>Actinomycetota</taxon>
        <taxon>Actinomycetes</taxon>
        <taxon>Propionibacteriales</taxon>
        <taxon>Propionibacteriaceae</taxon>
        <taxon>Ammonicoccus</taxon>
    </lineage>
</organism>
<protein>
    <submittedName>
        <fullName evidence="2">ADP-ribosylglycohydrolase family protein</fullName>
    </submittedName>
</protein>
<proteinExistence type="predicted"/>
<evidence type="ECO:0000313" key="3">
    <source>
        <dbReference type="Proteomes" id="UP001442841"/>
    </source>
</evidence>
<dbReference type="Pfam" id="PF03747">
    <property type="entry name" value="ADP_ribosyl_GH"/>
    <property type="match status" value="1"/>
</dbReference>
<feature type="region of interest" description="Disordered" evidence="1">
    <location>
        <begin position="348"/>
        <end position="370"/>
    </location>
</feature>
<reference evidence="2 3" key="1">
    <citation type="submission" date="2024-04" db="EMBL/GenBank/DDBJ databases">
        <title>Isolation of an actinomycete strain from pig manure.</title>
        <authorList>
            <person name="Gong T."/>
            <person name="Yu Z."/>
            <person name="An M."/>
            <person name="Wei C."/>
            <person name="Yang W."/>
            <person name="Liu L."/>
        </authorList>
    </citation>
    <scope>NUCLEOTIDE SEQUENCE [LARGE SCALE GENOMIC DNA]</scope>
    <source>
        <strain evidence="2 3">ZF39</strain>
    </source>
</reference>
<dbReference type="EMBL" id="CP154795">
    <property type="protein sequence ID" value="XAN07112.1"/>
    <property type="molecule type" value="Genomic_DNA"/>
</dbReference>
<sequence length="370" mass="39543">MGGDDRDPSGLGAAPPTGFPEAFTNSFRGLMLGMMLGDVRNPGPGLLNSGPAMHQVCWTLDGLVRYHLSMRASGHVLSPDSFERPTPLPYLREALLRWGACSRDLPRQELLDGWLAELPALEVDRGPTPVEDVALAELLLAKSLAGNDCRGPSALPRVLAMAACAIIVNPDRMGAWCAAAAGLTHGHPEAWSTALVLGIMAGGHLAQVYQSGPWVTFDPLPAVRWLADLSPTHPLLDQLVPAVDDVHDWSPARLAELAAEPTAASVLAGALYLARHARDARPAEVRALAVSAGDPHAVAALAGALIGLEQGTRWLDVRELSRHELAWPMDALARDCCLTLWSPPHEEGEADALDEMTRRYPVARRQPPGP</sequence>
<dbReference type="RefSeq" id="WP_425308564.1">
    <property type="nucleotide sequence ID" value="NZ_CP154795.1"/>
</dbReference>
<dbReference type="Proteomes" id="UP001442841">
    <property type="component" value="Chromosome"/>
</dbReference>